<dbReference type="CDD" id="cd16143">
    <property type="entry name" value="ARS_like"/>
    <property type="match status" value="1"/>
</dbReference>
<dbReference type="AlphaFoldDB" id="A0A1G7QVM4"/>
<comment type="similarity">
    <text evidence="1">Belongs to the sulfatase family.</text>
</comment>
<dbReference type="PANTHER" id="PTHR43751:SF6">
    <property type="entry name" value="N-ACETYLGALACTOSAMINE-6-O-SULFATASE"/>
    <property type="match status" value="1"/>
</dbReference>
<name>A0A1G7QVM4_9BACT</name>
<dbReference type="SUPFAM" id="SSF53649">
    <property type="entry name" value="Alkaline phosphatase-like"/>
    <property type="match status" value="1"/>
</dbReference>
<dbReference type="PROSITE" id="PS00149">
    <property type="entry name" value="SULFATASE_2"/>
    <property type="match status" value="1"/>
</dbReference>
<dbReference type="InterPro" id="IPR000917">
    <property type="entry name" value="Sulfatase_N"/>
</dbReference>
<evidence type="ECO:0000259" key="4">
    <source>
        <dbReference type="Pfam" id="PF00884"/>
    </source>
</evidence>
<dbReference type="PROSITE" id="PS00523">
    <property type="entry name" value="SULFATASE_1"/>
    <property type="match status" value="1"/>
</dbReference>
<keyword evidence="6" id="KW-1185">Reference proteome</keyword>
<dbReference type="InterPro" id="IPR052701">
    <property type="entry name" value="GAG_Ulvan_Degrading_Sulfatases"/>
</dbReference>
<dbReference type="Proteomes" id="UP000182427">
    <property type="component" value="Chromosome I"/>
</dbReference>
<feature type="chain" id="PRO_5009242534" evidence="3">
    <location>
        <begin position="29"/>
        <end position="523"/>
    </location>
</feature>
<feature type="domain" description="Sulfatase N-terminal" evidence="4">
    <location>
        <begin position="34"/>
        <end position="402"/>
    </location>
</feature>
<evidence type="ECO:0000313" key="6">
    <source>
        <dbReference type="Proteomes" id="UP000182427"/>
    </source>
</evidence>
<dbReference type="InterPro" id="IPR006311">
    <property type="entry name" value="TAT_signal"/>
</dbReference>
<evidence type="ECO:0000256" key="2">
    <source>
        <dbReference type="ARBA" id="ARBA00022801"/>
    </source>
</evidence>
<dbReference type="PROSITE" id="PS51318">
    <property type="entry name" value="TAT"/>
    <property type="match status" value="1"/>
</dbReference>
<protein>
    <submittedName>
        <fullName evidence="5">Arylsulfatase A</fullName>
    </submittedName>
</protein>
<sequence>MDMRMNRRRFLGGLAAAAAVTSTPSLLAAATRRPNIVVILADDLGYGDVSSYGAKDVATPHIDSLAKQGLRFTNAHTDAATCTPSRYAMMTGSYAWRKDGIAVLPGDAKLLIDPQQATIASVLKSAGYTTGLVGKWHIGLGDGTIDWNGEIKPGPCELGFDDAFFFAATADRVPTVYIHNHRVVNLDPADPIHVSYKTKIGNEPTGKEDPELLKMKLSEGHDGTIVDGISRIGWMEGGKSARWVDEKMAATFTGKAVEFIDRNHDKPFLLYFTPSDIHVPRAPASEFAGKNTCGVRCDVISQLDWSVGQVLAALKRNHLDENTLVVFTSDNGPVVNDGYDDGSDRKLGQHKPAGPWRGGKYSIQEGGTRVPFLLRWQGTVKPGVSDALISQVDLLASFAALTKQAVPAGSAQDSQNMLQPLLGRSAAGRESLVEEATVLAVVEGQWKLVDRSERPGIHTKPETGGLNEKSTRQFWGQPAYPTAPLELYDLKADPYELHNLASEHPEIVQRLREKLQKTRAATR</sequence>
<dbReference type="Gene3D" id="3.40.720.10">
    <property type="entry name" value="Alkaline Phosphatase, subunit A"/>
    <property type="match status" value="1"/>
</dbReference>
<dbReference type="Gene3D" id="3.30.1120.10">
    <property type="match status" value="1"/>
</dbReference>
<evidence type="ECO:0000256" key="1">
    <source>
        <dbReference type="ARBA" id="ARBA00008779"/>
    </source>
</evidence>
<dbReference type="Pfam" id="PF00884">
    <property type="entry name" value="Sulfatase"/>
    <property type="match status" value="1"/>
</dbReference>
<proteinExistence type="inferred from homology"/>
<keyword evidence="2" id="KW-0378">Hydrolase</keyword>
<feature type="signal peptide" evidence="3">
    <location>
        <begin position="1"/>
        <end position="28"/>
    </location>
</feature>
<accession>A0A1G7QVM4</accession>
<keyword evidence="3" id="KW-0732">Signal</keyword>
<dbReference type="InterPro" id="IPR017850">
    <property type="entry name" value="Alkaline_phosphatase_core_sf"/>
</dbReference>
<evidence type="ECO:0000313" key="5">
    <source>
        <dbReference type="EMBL" id="SDG01720.1"/>
    </source>
</evidence>
<reference evidence="6" key="1">
    <citation type="submission" date="2016-10" db="EMBL/GenBank/DDBJ databases">
        <authorList>
            <person name="Varghese N."/>
            <person name="Submissions S."/>
        </authorList>
    </citation>
    <scope>NUCLEOTIDE SEQUENCE [LARGE SCALE GENOMIC DNA]</scope>
    <source>
        <strain evidence="6">GAS232</strain>
    </source>
</reference>
<organism evidence="5 6">
    <name type="scientific">Terriglobus roseus</name>
    <dbReference type="NCBI Taxonomy" id="392734"/>
    <lineage>
        <taxon>Bacteria</taxon>
        <taxon>Pseudomonadati</taxon>
        <taxon>Acidobacteriota</taxon>
        <taxon>Terriglobia</taxon>
        <taxon>Terriglobales</taxon>
        <taxon>Acidobacteriaceae</taxon>
        <taxon>Terriglobus</taxon>
    </lineage>
</organism>
<dbReference type="EMBL" id="LT629690">
    <property type="protein sequence ID" value="SDG01720.1"/>
    <property type="molecule type" value="Genomic_DNA"/>
</dbReference>
<gene>
    <name evidence="5" type="ORF">SAMN05444167_3993</name>
</gene>
<dbReference type="PANTHER" id="PTHR43751">
    <property type="entry name" value="SULFATASE"/>
    <property type="match status" value="1"/>
</dbReference>
<evidence type="ECO:0000256" key="3">
    <source>
        <dbReference type="SAM" id="SignalP"/>
    </source>
</evidence>
<dbReference type="GO" id="GO:0016787">
    <property type="term" value="F:hydrolase activity"/>
    <property type="evidence" value="ECO:0007669"/>
    <property type="project" value="UniProtKB-KW"/>
</dbReference>
<dbReference type="InterPro" id="IPR024607">
    <property type="entry name" value="Sulfatase_CS"/>
</dbReference>